<dbReference type="InterPro" id="IPR011990">
    <property type="entry name" value="TPR-like_helical_dom_sf"/>
</dbReference>
<keyword evidence="10" id="KW-0560">Oxidoreductase</keyword>
<dbReference type="InterPro" id="IPR059068">
    <property type="entry name" value="TPR_P4H"/>
</dbReference>
<dbReference type="GO" id="GO:0004656">
    <property type="term" value="F:procollagen-proline 4-dioxygenase activity"/>
    <property type="evidence" value="ECO:0007669"/>
    <property type="project" value="UniProtKB-EC"/>
</dbReference>
<dbReference type="InterPro" id="IPR005123">
    <property type="entry name" value="Oxoglu/Fe-dep_dioxygenase_dom"/>
</dbReference>
<dbReference type="Pfam" id="PF23558">
    <property type="entry name" value="TPR_P4H"/>
    <property type="match status" value="1"/>
</dbReference>
<evidence type="ECO:0000259" key="14">
    <source>
        <dbReference type="PROSITE" id="PS51471"/>
    </source>
</evidence>
<evidence type="ECO:0000313" key="16">
    <source>
        <dbReference type="Proteomes" id="UP000593567"/>
    </source>
</evidence>
<dbReference type="EC" id="1.14.11.2" evidence="5"/>
<dbReference type="Proteomes" id="UP000593567">
    <property type="component" value="Unassembled WGS sequence"/>
</dbReference>
<keyword evidence="9" id="KW-0223">Dioxygenase</keyword>
<gene>
    <name evidence="15" type="ORF">EB796_023128</name>
</gene>
<feature type="coiled-coil region" evidence="13">
    <location>
        <begin position="12"/>
        <end position="53"/>
    </location>
</feature>
<dbReference type="GO" id="GO:0005506">
    <property type="term" value="F:iron ion binding"/>
    <property type="evidence" value="ECO:0007669"/>
    <property type="project" value="InterPro"/>
</dbReference>
<evidence type="ECO:0000256" key="2">
    <source>
        <dbReference type="ARBA" id="ARBA00002035"/>
    </source>
</evidence>
<comment type="subcellular location">
    <subcellularLocation>
        <location evidence="3">Endoplasmic reticulum lumen</location>
    </subcellularLocation>
</comment>
<dbReference type="EMBL" id="VXIV02003293">
    <property type="protein sequence ID" value="KAF6018584.1"/>
    <property type="molecule type" value="Genomic_DNA"/>
</dbReference>
<evidence type="ECO:0000256" key="13">
    <source>
        <dbReference type="SAM" id="Coils"/>
    </source>
</evidence>
<dbReference type="PANTHER" id="PTHR10869:SF244">
    <property type="entry name" value="PROLYL 4-HYDROXYLASE SUBUNIT ALPHA-2"/>
    <property type="match status" value="1"/>
</dbReference>
<comment type="similarity">
    <text evidence="4">Belongs to the P4HA family.</text>
</comment>
<keyword evidence="8" id="KW-0847">Vitamin C</keyword>
<dbReference type="SUPFAM" id="SSF48452">
    <property type="entry name" value="TPR-like"/>
    <property type="match status" value="1"/>
</dbReference>
<proteinExistence type="inferred from homology"/>
<dbReference type="Gene3D" id="1.25.40.10">
    <property type="entry name" value="Tetratricopeptide repeat domain"/>
    <property type="match status" value="1"/>
</dbReference>
<comment type="cofactor">
    <cofactor evidence="1">
        <name>L-ascorbate</name>
        <dbReference type="ChEBI" id="CHEBI:38290"/>
    </cofactor>
</comment>
<dbReference type="GO" id="GO:0031418">
    <property type="term" value="F:L-ascorbic acid binding"/>
    <property type="evidence" value="ECO:0007669"/>
    <property type="project" value="UniProtKB-KW"/>
</dbReference>
<dbReference type="AlphaFoldDB" id="A0A7J7IYV7"/>
<dbReference type="Pfam" id="PF08336">
    <property type="entry name" value="P4Ha_N"/>
    <property type="match status" value="1"/>
</dbReference>
<dbReference type="InterPro" id="IPR013547">
    <property type="entry name" value="P4H_N"/>
</dbReference>
<dbReference type="Gene3D" id="6.10.140.1460">
    <property type="match status" value="1"/>
</dbReference>
<evidence type="ECO:0000256" key="4">
    <source>
        <dbReference type="ARBA" id="ARBA00006511"/>
    </source>
</evidence>
<evidence type="ECO:0000313" key="15">
    <source>
        <dbReference type="EMBL" id="KAF6018584.1"/>
    </source>
</evidence>
<comment type="function">
    <text evidence="2">Catalyzes the post-translational formation of 4-hydroxyproline in -Xaa-Pro-Gly- sequences in collagens and other proteins.</text>
</comment>
<dbReference type="PANTHER" id="PTHR10869">
    <property type="entry name" value="PROLYL 4-HYDROXYLASE ALPHA SUBUNIT"/>
    <property type="match status" value="1"/>
</dbReference>
<evidence type="ECO:0000256" key="10">
    <source>
        <dbReference type="ARBA" id="ARBA00023002"/>
    </source>
</evidence>
<dbReference type="Pfam" id="PF13640">
    <property type="entry name" value="2OG-FeII_Oxy_3"/>
    <property type="match status" value="1"/>
</dbReference>
<dbReference type="GO" id="GO:0005788">
    <property type="term" value="C:endoplasmic reticulum lumen"/>
    <property type="evidence" value="ECO:0007669"/>
    <property type="project" value="UniProtKB-SubCell"/>
</dbReference>
<evidence type="ECO:0000256" key="7">
    <source>
        <dbReference type="ARBA" id="ARBA00022824"/>
    </source>
</evidence>
<keyword evidence="12" id="KW-0325">Glycoprotein</keyword>
<sequence length="506" mass="58291">MSKSVALYPVLAERLESHLVEEENRIKRIRSHIEILKLENKKMNMSRKELEAEMAHPVRVYRFVSQFYSDIEDIRDSLDMSRISEELRETLSQLPSQKDYIDAVGAIARLQEVYKDEADFTRPQANNTIDVLTAEEVFDIGRTCSEMENYYGALNNLVRAKEMFEDRNDTVQAMAAYDHLAFVMFEQQNPDYALNYTYNLIDYYKDKDEEILTRLQDNRKLYIEELGGEELANQSLSLSRPYNNEPLEQLPIYNKLCRGESVELEAKESKPLQCHMHTNNNHPLLILAPVKKEDLHIETGLSFFHEVLSDKEIKLFQEKASGVFEDSQLVPDDDIKKDPNFEVKDDGYADTRVRSSNTGWVDDEMDVMVKTVSRRIAAILDLDLKSAESFQVLSYGIGGFYLPHFDWGDGENPFADFEGNRIATWIFYLNNIKKGGATVFPDIGATVWPEKGGAAFWRNLHRNGEGNRLTLHAACPVLEGYKWASNKWFHTVGNEFSWPCDVNPES</sequence>
<dbReference type="OrthoDB" id="420380at2759"/>
<reference evidence="15" key="1">
    <citation type="submission" date="2020-06" db="EMBL/GenBank/DDBJ databases">
        <title>Draft genome of Bugula neritina, a colonial animal packing powerful symbionts and potential medicines.</title>
        <authorList>
            <person name="Rayko M."/>
        </authorList>
    </citation>
    <scope>NUCLEOTIDE SEQUENCE [LARGE SCALE GENOMIC DNA]</scope>
    <source>
        <strain evidence="15">Kwan_BN1</strain>
    </source>
</reference>
<name>A0A7J7IYV7_BUGNE</name>
<evidence type="ECO:0000256" key="1">
    <source>
        <dbReference type="ARBA" id="ARBA00001961"/>
    </source>
</evidence>
<evidence type="ECO:0000256" key="3">
    <source>
        <dbReference type="ARBA" id="ARBA00004319"/>
    </source>
</evidence>
<dbReference type="PROSITE" id="PS51471">
    <property type="entry name" value="FE2OG_OXY"/>
    <property type="match status" value="1"/>
</dbReference>
<accession>A0A7J7IYV7</accession>
<evidence type="ECO:0000256" key="9">
    <source>
        <dbReference type="ARBA" id="ARBA00022964"/>
    </source>
</evidence>
<organism evidence="15 16">
    <name type="scientific">Bugula neritina</name>
    <name type="common">Brown bryozoan</name>
    <name type="synonym">Sertularia neritina</name>
    <dbReference type="NCBI Taxonomy" id="10212"/>
    <lineage>
        <taxon>Eukaryota</taxon>
        <taxon>Metazoa</taxon>
        <taxon>Spiralia</taxon>
        <taxon>Lophotrochozoa</taxon>
        <taxon>Bryozoa</taxon>
        <taxon>Gymnolaemata</taxon>
        <taxon>Cheilostomatida</taxon>
        <taxon>Flustrina</taxon>
        <taxon>Buguloidea</taxon>
        <taxon>Bugulidae</taxon>
        <taxon>Bugula</taxon>
    </lineage>
</organism>
<evidence type="ECO:0000256" key="12">
    <source>
        <dbReference type="ARBA" id="ARBA00023180"/>
    </source>
</evidence>
<comment type="caution">
    <text evidence="15">The sequence shown here is derived from an EMBL/GenBank/DDBJ whole genome shotgun (WGS) entry which is preliminary data.</text>
</comment>
<protein>
    <recommendedName>
        <fullName evidence="5">procollagen-proline 4-dioxygenase</fullName>
        <ecNumber evidence="5">1.14.11.2</ecNumber>
    </recommendedName>
</protein>
<evidence type="ECO:0000256" key="5">
    <source>
        <dbReference type="ARBA" id="ARBA00012269"/>
    </source>
</evidence>
<keyword evidence="7" id="KW-0256">Endoplasmic reticulum</keyword>
<feature type="domain" description="Fe2OG dioxygenase" evidence="14">
    <location>
        <begin position="386"/>
        <end position="491"/>
    </location>
</feature>
<evidence type="ECO:0000256" key="11">
    <source>
        <dbReference type="ARBA" id="ARBA00023004"/>
    </source>
</evidence>
<dbReference type="Gene3D" id="2.60.120.620">
    <property type="entry name" value="q2cbj1_9rhob like domain"/>
    <property type="match status" value="1"/>
</dbReference>
<dbReference type="SMART" id="SM00702">
    <property type="entry name" value="P4Hc"/>
    <property type="match status" value="1"/>
</dbReference>
<evidence type="ECO:0000256" key="6">
    <source>
        <dbReference type="ARBA" id="ARBA00022723"/>
    </source>
</evidence>
<keyword evidence="16" id="KW-1185">Reference proteome</keyword>
<keyword evidence="6" id="KW-0479">Metal-binding</keyword>
<dbReference type="InterPro" id="IPR006620">
    <property type="entry name" value="Pro_4_hyd_alph"/>
</dbReference>
<dbReference type="InterPro" id="IPR044862">
    <property type="entry name" value="Pro_4_hyd_alph_FE2OG_OXY"/>
</dbReference>
<keyword evidence="13" id="KW-0175">Coiled coil</keyword>
<dbReference type="InterPro" id="IPR045054">
    <property type="entry name" value="P4HA-like"/>
</dbReference>
<evidence type="ECO:0000256" key="8">
    <source>
        <dbReference type="ARBA" id="ARBA00022896"/>
    </source>
</evidence>
<keyword evidence="11" id="KW-0408">Iron</keyword>